<dbReference type="EMBL" id="JAKJSC010000001">
    <property type="protein sequence ID" value="MDE5417625.1"/>
    <property type="molecule type" value="Genomic_DNA"/>
</dbReference>
<reference evidence="2 3" key="1">
    <citation type="submission" date="2022-01" db="EMBL/GenBank/DDBJ databases">
        <title>Labilibaculum sp. nov, a marine bacterium isolated from Antarctica.</title>
        <authorList>
            <person name="Dai W."/>
        </authorList>
    </citation>
    <scope>NUCLEOTIDE SEQUENCE [LARGE SCALE GENOMIC DNA]</scope>
    <source>
        <strain evidence="2 3">DW002</strain>
    </source>
</reference>
<organism evidence="2 3">
    <name type="scientific">Paralabilibaculum antarcticum</name>
    <dbReference type="NCBI Taxonomy" id="2912572"/>
    <lineage>
        <taxon>Bacteria</taxon>
        <taxon>Pseudomonadati</taxon>
        <taxon>Bacteroidota</taxon>
        <taxon>Bacteroidia</taxon>
        <taxon>Marinilabiliales</taxon>
        <taxon>Marinifilaceae</taxon>
        <taxon>Paralabilibaculum</taxon>
    </lineage>
</organism>
<evidence type="ECO:0000313" key="2">
    <source>
        <dbReference type="EMBL" id="MDE5417625.1"/>
    </source>
</evidence>
<dbReference type="SUPFAM" id="SSF49464">
    <property type="entry name" value="Carboxypeptidase regulatory domain-like"/>
    <property type="match status" value="1"/>
</dbReference>
<dbReference type="InterPro" id="IPR008972">
    <property type="entry name" value="Cupredoxin"/>
</dbReference>
<keyword evidence="3" id="KW-1185">Reference proteome</keyword>
<evidence type="ECO:0000313" key="3">
    <source>
        <dbReference type="Proteomes" id="UP001528920"/>
    </source>
</evidence>
<dbReference type="SUPFAM" id="SSF49503">
    <property type="entry name" value="Cupredoxins"/>
    <property type="match status" value="1"/>
</dbReference>
<dbReference type="Gene3D" id="2.60.40.420">
    <property type="entry name" value="Cupredoxins - blue copper proteins"/>
    <property type="match status" value="1"/>
</dbReference>
<name>A0ABT5VQA9_9BACT</name>
<proteinExistence type="predicted"/>
<dbReference type="InterPro" id="IPR008969">
    <property type="entry name" value="CarboxyPept-like_regulatory"/>
</dbReference>
<feature type="signal peptide" evidence="1">
    <location>
        <begin position="1"/>
        <end position="21"/>
    </location>
</feature>
<accession>A0ABT5VQA9</accession>
<comment type="caution">
    <text evidence="2">The sequence shown here is derived from an EMBL/GenBank/DDBJ whole genome shotgun (WGS) entry which is preliminary data.</text>
</comment>
<evidence type="ECO:0000256" key="1">
    <source>
        <dbReference type="SAM" id="SignalP"/>
    </source>
</evidence>
<sequence>MKILKRICLFIAVLFLPGLLASQTIIGEVKTDPGKEKYKINTVVYIENVDTHFDLPEENPVMNQKELQFLPKILPIVVGSTVDFLNSDDVLHNVFSPDSCVNKFNLGTWKKGEVRSVKYDKIECVSVLLCNVHPEMEAYVIVLQNPFFAITNEEGEFIIENVPPGVYNLKVWNEKLNAKVKQITVGEIEEVIVNFHLKR</sequence>
<dbReference type="Proteomes" id="UP001528920">
    <property type="component" value="Unassembled WGS sequence"/>
</dbReference>
<keyword evidence="1" id="KW-0732">Signal</keyword>
<gene>
    <name evidence="2" type="ORF">L3049_06350</name>
</gene>
<feature type="chain" id="PRO_5045918077" evidence="1">
    <location>
        <begin position="22"/>
        <end position="199"/>
    </location>
</feature>
<protein>
    <submittedName>
        <fullName evidence="2">Carboxypeptidase regulatory-like domain-containing protein</fullName>
    </submittedName>
</protein>
<dbReference type="RefSeq" id="WP_275108966.1">
    <property type="nucleotide sequence ID" value="NZ_JAKJSC010000001.1"/>
</dbReference>